<organism evidence="2 3">
    <name type="scientific">Persicimonas caeni</name>
    <dbReference type="NCBI Taxonomy" id="2292766"/>
    <lineage>
        <taxon>Bacteria</taxon>
        <taxon>Deltaproteobacteria</taxon>
        <taxon>Bradymonadales</taxon>
        <taxon>Bradymonadaceae</taxon>
        <taxon>Persicimonas</taxon>
    </lineage>
</organism>
<gene>
    <name evidence="2" type="ORF">FIV42_12410</name>
</gene>
<feature type="compositionally biased region" description="Gly residues" evidence="1">
    <location>
        <begin position="389"/>
        <end position="400"/>
    </location>
</feature>
<feature type="compositionally biased region" description="Basic and acidic residues" evidence="1">
    <location>
        <begin position="462"/>
        <end position="474"/>
    </location>
</feature>
<keyword evidence="3" id="KW-1185">Reference proteome</keyword>
<accession>A0A5B8YAN4</accession>
<feature type="compositionally biased region" description="Basic and acidic residues" evidence="1">
    <location>
        <begin position="542"/>
        <end position="556"/>
    </location>
</feature>
<feature type="region of interest" description="Disordered" evidence="1">
    <location>
        <begin position="291"/>
        <end position="429"/>
    </location>
</feature>
<sequence length="643" mass="69432">MDTANFSQQLRVLPTLVKMLAEDSTHKFKVSAAGHLSVLRGARWTASKTPLDVDAVQSLAREIAAKREQAVLGPWYLRVLRGADGLTIFGERRLDVPAEPLEDTVEDQLLQLARAGSTGSIAGTIGSKKGAVLLWLASQLGRRELVFVSDVPPRDLLEPTATHVFPPANDRERRDLERLLRAHDCIFWDGLNRGDDLVSFAGTPGAHNRWFTIDADSPDALARQLRSVVTPAGQIRLDSCLFIDVDAEGHSAITSLVRRDPSGWAEILSGGPSVLEVLEGLDDLFVAPAIERTPEPKPASEPKPLSEPKPHSEPLSEPESQPEVSSSPSNSPERRRRPSPMAGIVSPKRAGGQGRGSKSIFPNADKPPEEPTVNSDIRPLDGDSLDGDSLGGDSLGGDSLGGKEQSEPTVNSGEHPVPDGMSLDELLKSDEIDEEELLRQSGEIDLQAFVKARNARMLQQHAKADENNTAERTRVGTVDPSLAADPSDLFEPSSSDAPPPGLGLEYSSEHAETNVADGAAVDAMLEKMGIEGNGDGPPQFPDVDHSKLTPPVRDETTALTPVDMERIRESAHDDVSWLLQDDFMGGEPADDETLSDHKLPQEVAEEGTSPSKPIWEADPASTDELTREDLQQSRSEWSEAKGD</sequence>
<feature type="compositionally biased region" description="Low complexity" evidence="1">
    <location>
        <begin position="315"/>
        <end position="331"/>
    </location>
</feature>
<evidence type="ECO:0000313" key="3">
    <source>
        <dbReference type="Proteomes" id="UP000315995"/>
    </source>
</evidence>
<dbReference type="Proteomes" id="UP000315995">
    <property type="component" value="Chromosome"/>
</dbReference>
<dbReference type="RefSeq" id="WP_141197998.1">
    <property type="nucleotide sequence ID" value="NZ_CP041186.1"/>
</dbReference>
<feature type="region of interest" description="Disordered" evidence="1">
    <location>
        <begin position="582"/>
        <end position="643"/>
    </location>
</feature>
<evidence type="ECO:0000313" key="2">
    <source>
        <dbReference type="EMBL" id="QDG51518.1"/>
    </source>
</evidence>
<proteinExistence type="predicted"/>
<accession>A0A4Y6PT89</accession>
<reference evidence="2 3" key="1">
    <citation type="submission" date="2019-06" db="EMBL/GenBank/DDBJ databases">
        <title>Persicimonas caeni gen. nov., sp. nov., a predatory bacterium isolated from solar saltern.</title>
        <authorList>
            <person name="Wang S."/>
        </authorList>
    </citation>
    <scope>NUCLEOTIDE SEQUENCE [LARGE SCALE GENOMIC DNA]</scope>
    <source>
        <strain evidence="2 3">YN101</strain>
    </source>
</reference>
<dbReference type="AlphaFoldDB" id="A0A4Y6PT89"/>
<evidence type="ECO:0000256" key="1">
    <source>
        <dbReference type="SAM" id="MobiDB-lite"/>
    </source>
</evidence>
<feature type="region of interest" description="Disordered" evidence="1">
    <location>
        <begin position="460"/>
        <end position="506"/>
    </location>
</feature>
<name>A0A4Y6PT89_PERCE</name>
<feature type="compositionally biased region" description="Basic and acidic residues" evidence="1">
    <location>
        <begin position="292"/>
        <end position="314"/>
    </location>
</feature>
<feature type="compositionally biased region" description="Basic and acidic residues" evidence="1">
    <location>
        <begin position="624"/>
        <end position="643"/>
    </location>
</feature>
<feature type="region of interest" description="Disordered" evidence="1">
    <location>
        <begin position="529"/>
        <end position="564"/>
    </location>
</feature>
<dbReference type="EMBL" id="CP041186">
    <property type="protein sequence ID" value="QDG51518.1"/>
    <property type="molecule type" value="Genomic_DNA"/>
</dbReference>
<protein>
    <submittedName>
        <fullName evidence="2">Uncharacterized protein</fullName>
    </submittedName>
</protein>